<proteinExistence type="predicted"/>
<dbReference type="Proteomes" id="UP000241444">
    <property type="component" value="Unassembled WGS sequence"/>
</dbReference>
<sequence length="78" mass="8570">MLTTKRPANTDAIGGTQKASRNRSEADQMELDRSGELSAETHRQPSFLAKASATADFPMLDEPPMRIPLRLVSICLLN</sequence>
<accession>A0A2P7B5J0</accession>
<feature type="region of interest" description="Disordered" evidence="1">
    <location>
        <begin position="1"/>
        <end position="46"/>
    </location>
</feature>
<keyword evidence="3" id="KW-1185">Reference proteome</keyword>
<reference evidence="3" key="1">
    <citation type="submission" date="2017-11" db="EMBL/GenBank/DDBJ databases">
        <authorList>
            <person name="Kuznetsova I."/>
            <person name="Sazanova A."/>
            <person name="Chirak E."/>
            <person name="Safronova V."/>
            <person name="Willems A."/>
        </authorList>
    </citation>
    <scope>NUCLEOTIDE SEQUENCE [LARGE SCALE GENOMIC DNA]</scope>
    <source>
        <strain evidence="3">STM 196</strain>
    </source>
</reference>
<feature type="compositionally biased region" description="Basic and acidic residues" evidence="1">
    <location>
        <begin position="22"/>
        <end position="43"/>
    </location>
</feature>
<evidence type="ECO:0000313" key="3">
    <source>
        <dbReference type="Proteomes" id="UP000241444"/>
    </source>
</evidence>
<evidence type="ECO:0000313" key="2">
    <source>
        <dbReference type="EMBL" id="PSH61747.1"/>
    </source>
</evidence>
<dbReference type="EMBL" id="PGGO01000034">
    <property type="protein sequence ID" value="PSH61747.1"/>
    <property type="molecule type" value="Genomic_DNA"/>
</dbReference>
<comment type="caution">
    <text evidence="2">The sequence shown here is derived from an EMBL/GenBank/DDBJ whole genome shotgun (WGS) entry which is preliminary data.</text>
</comment>
<evidence type="ECO:0000256" key="1">
    <source>
        <dbReference type="SAM" id="MobiDB-lite"/>
    </source>
</evidence>
<organism evidence="2 3">
    <name type="scientific">Phyllobacterium brassicacearum</name>
    <dbReference type="NCBI Taxonomy" id="314235"/>
    <lineage>
        <taxon>Bacteria</taxon>
        <taxon>Pseudomonadati</taxon>
        <taxon>Pseudomonadota</taxon>
        <taxon>Alphaproteobacteria</taxon>
        <taxon>Hyphomicrobiales</taxon>
        <taxon>Phyllobacteriaceae</taxon>
        <taxon>Phyllobacterium</taxon>
    </lineage>
</organism>
<name>A0A2P7B5J0_9HYPH</name>
<protein>
    <submittedName>
        <fullName evidence="2">Uncharacterized protein</fullName>
    </submittedName>
</protein>
<dbReference type="AlphaFoldDB" id="A0A2P7B5J0"/>
<gene>
    <name evidence="2" type="ORF">CU102_26590</name>
</gene>